<dbReference type="InterPro" id="IPR025283">
    <property type="entry name" value="DUF4042"/>
</dbReference>
<dbReference type="STRING" id="542762.A0A4V3WPF4"/>
<dbReference type="Pfam" id="PF13251">
    <property type="entry name" value="DUF4042"/>
    <property type="match status" value="1"/>
</dbReference>
<dbReference type="InterPro" id="IPR016024">
    <property type="entry name" value="ARM-type_fold"/>
</dbReference>
<dbReference type="AlphaFoldDB" id="A0A4V3WPF4"/>
<protein>
    <recommendedName>
        <fullName evidence="1">DUF4042 domain-containing protein</fullName>
    </recommendedName>
</protein>
<evidence type="ECO:0000259" key="1">
    <source>
        <dbReference type="Pfam" id="PF13251"/>
    </source>
</evidence>
<name>A0A4V3WPF4_CAMSN</name>
<dbReference type="PANTHER" id="PTHR13366">
    <property type="entry name" value="MALARIA ANTIGEN-RELATED"/>
    <property type="match status" value="1"/>
</dbReference>
<gene>
    <name evidence="2" type="ORF">TEA_002769</name>
</gene>
<organism evidence="2 3">
    <name type="scientific">Camellia sinensis var. sinensis</name>
    <name type="common">China tea</name>
    <dbReference type="NCBI Taxonomy" id="542762"/>
    <lineage>
        <taxon>Eukaryota</taxon>
        <taxon>Viridiplantae</taxon>
        <taxon>Streptophyta</taxon>
        <taxon>Embryophyta</taxon>
        <taxon>Tracheophyta</taxon>
        <taxon>Spermatophyta</taxon>
        <taxon>Magnoliopsida</taxon>
        <taxon>eudicotyledons</taxon>
        <taxon>Gunneridae</taxon>
        <taxon>Pentapetalae</taxon>
        <taxon>asterids</taxon>
        <taxon>Ericales</taxon>
        <taxon>Theaceae</taxon>
        <taxon>Camellia</taxon>
    </lineage>
</organism>
<keyword evidence="3" id="KW-1185">Reference proteome</keyword>
<dbReference type="InterPro" id="IPR052107">
    <property type="entry name" value="HEAT6"/>
</dbReference>
<feature type="domain" description="DUF4042" evidence="1">
    <location>
        <begin position="277"/>
        <end position="452"/>
    </location>
</feature>
<evidence type="ECO:0000313" key="2">
    <source>
        <dbReference type="EMBL" id="THG16207.1"/>
    </source>
</evidence>
<dbReference type="SUPFAM" id="SSF48371">
    <property type="entry name" value="ARM repeat"/>
    <property type="match status" value="1"/>
</dbReference>
<dbReference type="PANTHER" id="PTHR13366:SF0">
    <property type="entry name" value="HEAT REPEAT-CONTAINING PROTEIN 6"/>
    <property type="match status" value="1"/>
</dbReference>
<evidence type="ECO:0000313" key="3">
    <source>
        <dbReference type="Proteomes" id="UP000306102"/>
    </source>
</evidence>
<proteinExistence type="predicted"/>
<comment type="caution">
    <text evidence="2">The sequence shown here is derived from an EMBL/GenBank/DDBJ whole genome shotgun (WGS) entry which is preliminary data.</text>
</comment>
<dbReference type="EMBL" id="SDRB02004198">
    <property type="protein sequence ID" value="THG16207.1"/>
    <property type="molecule type" value="Genomic_DNA"/>
</dbReference>
<reference evidence="2 3" key="1">
    <citation type="journal article" date="2018" name="Proc. Natl. Acad. Sci. U.S.A.">
        <title>Draft genome sequence of Camellia sinensis var. sinensis provides insights into the evolution of the tea genome and tea quality.</title>
        <authorList>
            <person name="Wei C."/>
            <person name="Yang H."/>
            <person name="Wang S."/>
            <person name="Zhao J."/>
            <person name="Liu C."/>
            <person name="Gao L."/>
            <person name="Xia E."/>
            <person name="Lu Y."/>
            <person name="Tai Y."/>
            <person name="She G."/>
            <person name="Sun J."/>
            <person name="Cao H."/>
            <person name="Tong W."/>
            <person name="Gao Q."/>
            <person name="Li Y."/>
            <person name="Deng W."/>
            <person name="Jiang X."/>
            <person name="Wang W."/>
            <person name="Chen Q."/>
            <person name="Zhang S."/>
            <person name="Li H."/>
            <person name="Wu J."/>
            <person name="Wang P."/>
            <person name="Li P."/>
            <person name="Shi C."/>
            <person name="Zheng F."/>
            <person name="Jian J."/>
            <person name="Huang B."/>
            <person name="Shan D."/>
            <person name="Shi M."/>
            <person name="Fang C."/>
            <person name="Yue Y."/>
            <person name="Li F."/>
            <person name="Li D."/>
            <person name="Wei S."/>
            <person name="Han B."/>
            <person name="Jiang C."/>
            <person name="Yin Y."/>
            <person name="Xia T."/>
            <person name="Zhang Z."/>
            <person name="Bennetzen J.L."/>
            <person name="Zhao S."/>
            <person name="Wan X."/>
        </authorList>
    </citation>
    <scope>NUCLEOTIDE SEQUENCE [LARGE SCALE GENOMIC DNA]</scope>
    <source>
        <strain evidence="3">cv. Shuchazao</strain>
        <tissue evidence="2">Leaf</tissue>
    </source>
</reference>
<dbReference type="Proteomes" id="UP000306102">
    <property type="component" value="Unassembled WGS sequence"/>
</dbReference>
<sequence length="514" mass="57131">MAATRKPSASPLIAEKMIGNQRYTAEFGKRIPRYNSLWEVQTITFTMISEVFSRVGSSLSVDMWQSTIQVLKNMMDVLASKNLLVEDNVMAKFYTSLLHCLHLVLIDPKGPLSDHVAGFVAALRMFFIYGIANKSQLLYPLVGHKKDISSLRLKLNLGESSKSDSGPYRPPHLRKQDLTILQPLKAQESVSFSVQEFSTIDYTSSDSDYSDNDGPAKDADNIRCFKARVAAIVCIQLETTAETHRNPALQFSQRCRTSSTDAVGFTSVRIKVVGLSMSWVWVGADPKLFTAQWTMLLPSSDVLQPRKYEATLMTCLLFDPYLKARIAAASTLVAMLDGPASVFLQVAELKESTKCGSFTALSSSLGQILMQLHTGILYLIQHETHGGLLASLFKILMLLISSTPYSRMPGDLMPNLISSLRARIEEGFPPRSDETNLLAVAINCLTAALSASPSSPKVRNLFVEELHKGTYSRRSLRALVAMLLELYDSRFESYNLVRCAYKSIRLGRENRKGQ</sequence>
<accession>A0A4V3WPF4</accession>